<evidence type="ECO:0000313" key="2">
    <source>
        <dbReference type="EMBL" id="ALS25135.1"/>
    </source>
</evidence>
<dbReference type="InterPro" id="IPR029068">
    <property type="entry name" value="Glyas_Bleomycin-R_OHBP_Dase"/>
</dbReference>
<dbReference type="STRING" id="162209.IJ22_48730"/>
<dbReference type="GO" id="GO:0004462">
    <property type="term" value="F:lactoylglutathione lyase activity"/>
    <property type="evidence" value="ECO:0007669"/>
    <property type="project" value="InterPro"/>
</dbReference>
<dbReference type="RefSeq" id="WP_062410567.1">
    <property type="nucleotide sequence ID" value="NZ_BJCS01000009.1"/>
</dbReference>
<proteinExistence type="predicted"/>
<dbReference type="InterPro" id="IPR004360">
    <property type="entry name" value="Glyas_Fos-R_dOase_dom"/>
</dbReference>
<dbReference type="InterPro" id="IPR037523">
    <property type="entry name" value="VOC_core"/>
</dbReference>
<evidence type="ECO:0000256" key="1">
    <source>
        <dbReference type="ARBA" id="ARBA00022723"/>
    </source>
</evidence>
<dbReference type="EMBL" id="CP013652">
    <property type="protein sequence ID" value="ALS25135.1"/>
    <property type="molecule type" value="Genomic_DNA"/>
</dbReference>
<keyword evidence="1" id="KW-0479">Metal-binding</keyword>
<dbReference type="AlphaFoldDB" id="A0A0U2N240"/>
<dbReference type="PANTHER" id="PTHR46142">
    <property type="match status" value="1"/>
</dbReference>
<dbReference type="Pfam" id="PF00903">
    <property type="entry name" value="Glyoxalase"/>
    <property type="match status" value="1"/>
</dbReference>
<gene>
    <name evidence="2" type="ORF">IJ22_48730</name>
</gene>
<keyword evidence="2" id="KW-0560">Oxidoreductase</keyword>
<dbReference type="PROSITE" id="PS00934">
    <property type="entry name" value="GLYOXALASE_I_1"/>
    <property type="match status" value="1"/>
</dbReference>
<dbReference type="GO" id="GO:0051213">
    <property type="term" value="F:dioxygenase activity"/>
    <property type="evidence" value="ECO:0007669"/>
    <property type="project" value="UniProtKB-KW"/>
</dbReference>
<dbReference type="PROSITE" id="PS51819">
    <property type="entry name" value="VOC"/>
    <property type="match status" value="1"/>
</dbReference>
<reference evidence="3" key="1">
    <citation type="submission" date="2015-12" db="EMBL/GenBank/DDBJ databases">
        <title>Complete genome sequences of two moderately thermophilic Paenibacillus species.</title>
        <authorList>
            <person name="Butler R.III."/>
            <person name="Wang J."/>
            <person name="Stark B.C."/>
            <person name="Pombert J.-F."/>
        </authorList>
    </citation>
    <scope>NUCLEOTIDE SEQUENCE [LARGE SCALE GENOMIC DNA]</scope>
    <source>
        <strain evidence="3">32O-Y</strain>
    </source>
</reference>
<reference evidence="2 3" key="2">
    <citation type="journal article" date="2016" name="Genome Announc.">
        <title>Complete Genome Sequences of Two Interactive Moderate Thermophiles, Paenibacillus napthalenovorans 32O-Y and Paenibacillus sp. 32O-W.</title>
        <authorList>
            <person name="Butler R.R.III."/>
            <person name="Wang J."/>
            <person name="Stark B.C."/>
            <person name="Pombert J.F."/>
        </authorList>
    </citation>
    <scope>NUCLEOTIDE SEQUENCE [LARGE SCALE GENOMIC DNA]</scope>
    <source>
        <strain evidence="2 3">32O-Y</strain>
    </source>
</reference>
<evidence type="ECO:0000313" key="3">
    <source>
        <dbReference type="Proteomes" id="UP000061660"/>
    </source>
</evidence>
<name>A0A0U2N240_9BACL</name>
<protein>
    <submittedName>
        <fullName evidence="2">Glyoxalase/bleomycin resistance protein/dihydroxybiphenyl dioxygenase</fullName>
    </submittedName>
</protein>
<dbReference type="PANTHER" id="PTHR46142:SF3">
    <property type="entry name" value="F18B13.24 PROTEIN"/>
    <property type="match status" value="1"/>
</dbReference>
<dbReference type="GO" id="GO:0046872">
    <property type="term" value="F:metal ion binding"/>
    <property type="evidence" value="ECO:0007669"/>
    <property type="project" value="UniProtKB-KW"/>
</dbReference>
<dbReference type="Proteomes" id="UP000061660">
    <property type="component" value="Chromosome"/>
</dbReference>
<dbReference type="SUPFAM" id="SSF54593">
    <property type="entry name" value="Glyoxalase/Bleomycin resistance protein/Dihydroxybiphenyl dioxygenase"/>
    <property type="match status" value="1"/>
</dbReference>
<accession>A0A0U2N240</accession>
<organism evidence="2 3">
    <name type="scientific">Paenibacillus naphthalenovorans</name>
    <dbReference type="NCBI Taxonomy" id="162209"/>
    <lineage>
        <taxon>Bacteria</taxon>
        <taxon>Bacillati</taxon>
        <taxon>Bacillota</taxon>
        <taxon>Bacilli</taxon>
        <taxon>Bacillales</taxon>
        <taxon>Paenibacillaceae</taxon>
        <taxon>Paenibacillus</taxon>
    </lineage>
</organism>
<keyword evidence="2" id="KW-0223">Dioxygenase</keyword>
<dbReference type="Gene3D" id="3.10.180.10">
    <property type="entry name" value="2,3-Dihydroxybiphenyl 1,2-Dioxygenase, domain 1"/>
    <property type="match status" value="1"/>
</dbReference>
<dbReference type="InterPro" id="IPR018146">
    <property type="entry name" value="Glyoxalase_1_CS"/>
</dbReference>
<dbReference type="OrthoDB" id="192739at2"/>
<dbReference type="KEGG" id="pnp:IJ22_48730"/>
<keyword evidence="3" id="KW-1185">Reference proteome</keyword>
<sequence length="143" mass="16577">MKLSRIDHVALSVKDAVKSKDFYSRILGLPEIPRPNFSFPGIWYKLGDIMIHIIQQPDQPEHVDRAKLSAQDAHVAFFVDNEEELQKVIQKVESENIPWYELENAPSGLRQVFFKDPDGHMIEIVTPNPASPYYESVYLKYYV</sequence>
<dbReference type="PATRIC" id="fig|162209.4.peg.5145"/>